<feature type="compositionally biased region" description="Basic residues" evidence="1">
    <location>
        <begin position="306"/>
        <end position="326"/>
    </location>
</feature>
<sequence>MMGMNDGDPTYNQLTAMYSDIVKQNKLQQKQIEDQQRKINHLREVVAHYQAKSKEDENHLSEQTSSTDESEENHSNMTIDSIKSIQSKETYSEKLKKKRIPPIYVSGIKNITEFTAMLESMEECETPIMQTLSNGDVKIACSNEQSFRAVYRALEAIRKNPSHKMYGIGHHTYQLKQDKPYQVVIRGLHPSTSPEDIKLELIKIGHDAINVTNVIIKKTEVKKDESGEIMTVIDRVKQRTTQSQEQITTQKPEQAKIVKRNLPKNNTDESDEPVELEEQASLKDIWELLKKMDKRISQVENTQNKIKAKKHPSVKTSRLSHRYYKK</sequence>
<organism evidence="2 3">
    <name type="scientific">Allacma fusca</name>
    <dbReference type="NCBI Taxonomy" id="39272"/>
    <lineage>
        <taxon>Eukaryota</taxon>
        <taxon>Metazoa</taxon>
        <taxon>Ecdysozoa</taxon>
        <taxon>Arthropoda</taxon>
        <taxon>Hexapoda</taxon>
        <taxon>Collembola</taxon>
        <taxon>Symphypleona</taxon>
        <taxon>Sminthuridae</taxon>
        <taxon>Allacma</taxon>
    </lineage>
</organism>
<keyword evidence="3" id="KW-1185">Reference proteome</keyword>
<evidence type="ECO:0000313" key="2">
    <source>
        <dbReference type="EMBL" id="CAG7727892.1"/>
    </source>
</evidence>
<gene>
    <name evidence="2" type="ORF">AFUS01_LOCUS16708</name>
</gene>
<comment type="caution">
    <text evidence="2">The sequence shown here is derived from an EMBL/GenBank/DDBJ whole genome shotgun (WGS) entry which is preliminary data.</text>
</comment>
<reference evidence="2" key="1">
    <citation type="submission" date="2021-06" db="EMBL/GenBank/DDBJ databases">
        <authorList>
            <person name="Hodson N. C."/>
            <person name="Mongue J. A."/>
            <person name="Jaron S. K."/>
        </authorList>
    </citation>
    <scope>NUCLEOTIDE SEQUENCE</scope>
</reference>
<dbReference type="EMBL" id="CAJVCH010154781">
    <property type="protein sequence ID" value="CAG7727892.1"/>
    <property type="molecule type" value="Genomic_DNA"/>
</dbReference>
<accession>A0A8J2P6Q5</accession>
<evidence type="ECO:0000256" key="1">
    <source>
        <dbReference type="SAM" id="MobiDB-lite"/>
    </source>
</evidence>
<dbReference type="OrthoDB" id="6624230at2759"/>
<evidence type="ECO:0008006" key="4">
    <source>
        <dbReference type="Google" id="ProtNLM"/>
    </source>
</evidence>
<feature type="region of interest" description="Disordered" evidence="1">
    <location>
        <begin position="300"/>
        <end position="326"/>
    </location>
</feature>
<protein>
    <recommendedName>
        <fullName evidence="4">Pre-C2HC domain-containing protein</fullName>
    </recommendedName>
</protein>
<dbReference type="AlphaFoldDB" id="A0A8J2P6Q5"/>
<feature type="compositionally biased region" description="Polar residues" evidence="1">
    <location>
        <begin position="75"/>
        <end position="84"/>
    </location>
</feature>
<proteinExistence type="predicted"/>
<feature type="compositionally biased region" description="Basic and acidic residues" evidence="1">
    <location>
        <begin position="50"/>
        <end position="60"/>
    </location>
</feature>
<dbReference type="Proteomes" id="UP000708208">
    <property type="component" value="Unassembled WGS sequence"/>
</dbReference>
<feature type="region of interest" description="Disordered" evidence="1">
    <location>
        <begin position="50"/>
        <end position="84"/>
    </location>
</feature>
<evidence type="ECO:0000313" key="3">
    <source>
        <dbReference type="Proteomes" id="UP000708208"/>
    </source>
</evidence>
<name>A0A8J2P6Q5_9HEXA</name>